<evidence type="ECO:0000259" key="6">
    <source>
        <dbReference type="Pfam" id="PF04116"/>
    </source>
</evidence>
<keyword evidence="8" id="KW-1185">Reference proteome</keyword>
<evidence type="ECO:0000313" key="8">
    <source>
        <dbReference type="Proteomes" id="UP001303373"/>
    </source>
</evidence>
<dbReference type="InterPro" id="IPR050307">
    <property type="entry name" value="Sterol_Desaturase_Related"/>
</dbReference>
<evidence type="ECO:0000256" key="3">
    <source>
        <dbReference type="ARBA" id="ARBA00022989"/>
    </source>
</evidence>
<dbReference type="GO" id="GO:0008610">
    <property type="term" value="P:lipid biosynthetic process"/>
    <property type="evidence" value="ECO:0007669"/>
    <property type="project" value="InterPro"/>
</dbReference>
<organism evidence="7 8">
    <name type="scientific">Acrodontium crateriforme</name>
    <dbReference type="NCBI Taxonomy" id="150365"/>
    <lineage>
        <taxon>Eukaryota</taxon>
        <taxon>Fungi</taxon>
        <taxon>Dikarya</taxon>
        <taxon>Ascomycota</taxon>
        <taxon>Pezizomycotina</taxon>
        <taxon>Dothideomycetes</taxon>
        <taxon>Dothideomycetidae</taxon>
        <taxon>Mycosphaerellales</taxon>
        <taxon>Teratosphaeriaceae</taxon>
        <taxon>Acrodontium</taxon>
    </lineage>
</organism>
<gene>
    <name evidence="7" type="ORF">R9X50_00436600</name>
</gene>
<dbReference type="GO" id="GO:0016020">
    <property type="term" value="C:membrane"/>
    <property type="evidence" value="ECO:0007669"/>
    <property type="project" value="UniProtKB-SubCell"/>
</dbReference>
<dbReference type="PANTHER" id="PTHR11863">
    <property type="entry name" value="STEROL DESATURASE"/>
    <property type="match status" value="1"/>
</dbReference>
<feature type="domain" description="Fatty acid hydroxylase" evidence="6">
    <location>
        <begin position="184"/>
        <end position="331"/>
    </location>
</feature>
<keyword evidence="4" id="KW-0472">Membrane</keyword>
<feature type="region of interest" description="Disordered" evidence="5">
    <location>
        <begin position="1"/>
        <end position="23"/>
    </location>
</feature>
<keyword evidence="3" id="KW-1133">Transmembrane helix</keyword>
<keyword evidence="2" id="KW-0812">Transmembrane</keyword>
<proteinExistence type="predicted"/>
<evidence type="ECO:0000256" key="5">
    <source>
        <dbReference type="SAM" id="MobiDB-lite"/>
    </source>
</evidence>
<dbReference type="GO" id="GO:0016491">
    <property type="term" value="F:oxidoreductase activity"/>
    <property type="evidence" value="ECO:0007669"/>
    <property type="project" value="InterPro"/>
</dbReference>
<dbReference type="Proteomes" id="UP001303373">
    <property type="component" value="Chromosome 6"/>
</dbReference>
<dbReference type="InterPro" id="IPR006694">
    <property type="entry name" value="Fatty_acid_hydroxylase"/>
</dbReference>
<dbReference type="AlphaFoldDB" id="A0AAQ3M635"/>
<sequence length="352" mass="40543">MTLAALAPSKRNGPNPKDSMKSTWRRDRSQWGLAHYLLHFVNGFATELDKDVPVHPKTDKVPRLNDLSCHVYILLHAAWPMAIQYAYTWYTGYGLNPVAAFFLYTVAFRVNVIHEVHIIRRLGHIVGFLDGDKHERDEVPDVGVSKTLASVLLTTGVRPLFTVFLAYRRSDPITLSPWLPIELALYSIVLDFWFYIYHRSCHEISGLWKFHRTHHLTKHPTALLSSYADAEQETLEIALIPLATYAVLKLIGLPMSFHSWWICHEYLIFTEAFGHSGLRLRGTPPGTAGFLLRFFDAELVGEDHDMHHRNGWRKSHNYGKQTLLWDRVFGTVGERIECKDENLEGEVWFPLI</sequence>
<reference evidence="7 8" key="1">
    <citation type="submission" date="2023-11" db="EMBL/GenBank/DDBJ databases">
        <title>An acidophilic fungus is an integral part of prey digestion in a carnivorous sundew plant.</title>
        <authorList>
            <person name="Tsai I.J."/>
        </authorList>
    </citation>
    <scope>NUCLEOTIDE SEQUENCE [LARGE SCALE GENOMIC DNA]</scope>
    <source>
        <strain evidence="7">169a</strain>
    </source>
</reference>
<accession>A0AAQ3M635</accession>
<protein>
    <recommendedName>
        <fullName evidence="6">Fatty acid hydroxylase domain-containing protein</fullName>
    </recommendedName>
</protein>
<dbReference type="EMBL" id="CP138585">
    <property type="protein sequence ID" value="WPH01520.1"/>
    <property type="molecule type" value="Genomic_DNA"/>
</dbReference>
<name>A0AAQ3M635_9PEZI</name>
<evidence type="ECO:0000256" key="4">
    <source>
        <dbReference type="ARBA" id="ARBA00023136"/>
    </source>
</evidence>
<dbReference type="GO" id="GO:0005506">
    <property type="term" value="F:iron ion binding"/>
    <property type="evidence" value="ECO:0007669"/>
    <property type="project" value="InterPro"/>
</dbReference>
<evidence type="ECO:0000256" key="2">
    <source>
        <dbReference type="ARBA" id="ARBA00022692"/>
    </source>
</evidence>
<evidence type="ECO:0000256" key="1">
    <source>
        <dbReference type="ARBA" id="ARBA00004370"/>
    </source>
</evidence>
<dbReference type="Pfam" id="PF04116">
    <property type="entry name" value="FA_hydroxylase"/>
    <property type="match status" value="1"/>
</dbReference>
<evidence type="ECO:0000313" key="7">
    <source>
        <dbReference type="EMBL" id="WPH01520.1"/>
    </source>
</evidence>
<comment type="subcellular location">
    <subcellularLocation>
        <location evidence="1">Membrane</location>
    </subcellularLocation>
</comment>